<feature type="transmembrane region" description="Helical" evidence="1">
    <location>
        <begin position="20"/>
        <end position="38"/>
    </location>
</feature>
<keyword evidence="1" id="KW-0812">Transmembrane</keyword>
<evidence type="ECO:0000313" key="2">
    <source>
        <dbReference type="EMBL" id="NVN52114.1"/>
    </source>
</evidence>
<gene>
    <name evidence="2" type="ORF">HLY00_781</name>
</gene>
<reference evidence="2 3" key="1">
    <citation type="submission" date="2020-05" db="EMBL/GenBank/DDBJ databases">
        <title>Draft genome sequence of Mycobacterium hippocampi DL, isolated from European seabass, Dicentrarchus labrax, reared in fish farms.</title>
        <authorList>
            <person name="Stathopoulou P."/>
            <person name="Asimakis E."/>
            <person name="Tzokas K."/>
            <person name="Batargias C."/>
            <person name="Tsiamis G."/>
        </authorList>
    </citation>
    <scope>NUCLEOTIDE SEQUENCE [LARGE SCALE GENOMIC DNA]</scope>
    <source>
        <strain evidence="2 3">DL</strain>
    </source>
</reference>
<keyword evidence="3" id="KW-1185">Reference proteome</keyword>
<dbReference type="EMBL" id="JABFYL010000041">
    <property type="protein sequence ID" value="NVN52114.1"/>
    <property type="molecule type" value="Genomic_DNA"/>
</dbReference>
<keyword evidence="1" id="KW-0472">Membrane</keyword>
<evidence type="ECO:0000256" key="1">
    <source>
        <dbReference type="SAM" id="Phobius"/>
    </source>
</evidence>
<dbReference type="AlphaFoldDB" id="A0A850PVW6"/>
<dbReference type="RefSeq" id="WP_178360397.1">
    <property type="nucleotide sequence ID" value="NZ_JABFYL010000041.1"/>
</dbReference>
<evidence type="ECO:0000313" key="3">
    <source>
        <dbReference type="Proteomes" id="UP000570517"/>
    </source>
</evidence>
<accession>A0A850PVW6</accession>
<sequence>MTVITGRGAGGGVPRHSRHAALAAVFALAVGVVLLTLLGTHAVWAYWAASSVVVAGALTLIVTGERIWDHLLTNARAAGVVAPH</sequence>
<name>A0A850PVW6_9MYCO</name>
<keyword evidence="1" id="KW-1133">Transmembrane helix</keyword>
<proteinExistence type="predicted"/>
<comment type="caution">
    <text evidence="2">The sequence shown here is derived from an EMBL/GenBank/DDBJ whole genome shotgun (WGS) entry which is preliminary data.</text>
</comment>
<dbReference type="Proteomes" id="UP000570517">
    <property type="component" value="Unassembled WGS sequence"/>
</dbReference>
<feature type="transmembrane region" description="Helical" evidence="1">
    <location>
        <begin position="44"/>
        <end position="62"/>
    </location>
</feature>
<protein>
    <submittedName>
        <fullName evidence="2">Uncharacterized protein</fullName>
    </submittedName>
</protein>
<organism evidence="2 3">
    <name type="scientific">Mycolicibacterium hippocampi</name>
    <dbReference type="NCBI Taxonomy" id="659824"/>
    <lineage>
        <taxon>Bacteria</taxon>
        <taxon>Bacillati</taxon>
        <taxon>Actinomycetota</taxon>
        <taxon>Actinomycetes</taxon>
        <taxon>Mycobacteriales</taxon>
        <taxon>Mycobacteriaceae</taxon>
        <taxon>Mycolicibacterium</taxon>
    </lineage>
</organism>